<dbReference type="InterPro" id="IPR012171">
    <property type="entry name" value="Fatty_acid_desaturase"/>
</dbReference>
<organism evidence="3 4">
    <name type="scientific">Kwoniella heveanensis BCC8398</name>
    <dbReference type="NCBI Taxonomy" id="1296120"/>
    <lineage>
        <taxon>Eukaryota</taxon>
        <taxon>Fungi</taxon>
        <taxon>Dikarya</taxon>
        <taxon>Basidiomycota</taxon>
        <taxon>Agaricomycotina</taxon>
        <taxon>Tremellomycetes</taxon>
        <taxon>Tremellales</taxon>
        <taxon>Cryptococcaceae</taxon>
        <taxon>Kwoniella</taxon>
    </lineage>
</organism>
<dbReference type="CDD" id="cd03507">
    <property type="entry name" value="Delta12-FADS-like"/>
    <property type="match status" value="1"/>
</dbReference>
<protein>
    <submittedName>
        <fullName evidence="3">Omega-6 fatty acid desaturase (Delta-12 desaturase)</fullName>
    </submittedName>
</protein>
<feature type="transmembrane region" description="Helical" evidence="1">
    <location>
        <begin position="297"/>
        <end position="315"/>
    </location>
</feature>
<dbReference type="InterPro" id="IPR005804">
    <property type="entry name" value="FA_desaturase_dom"/>
</dbReference>
<keyword evidence="1" id="KW-1133">Transmembrane helix</keyword>
<dbReference type="Proteomes" id="UP000092666">
    <property type="component" value="Unassembled WGS sequence"/>
</dbReference>
<evidence type="ECO:0000256" key="1">
    <source>
        <dbReference type="SAM" id="Phobius"/>
    </source>
</evidence>
<dbReference type="AlphaFoldDB" id="A0A1B9GR30"/>
<accession>A0A1B9GR30</accession>
<proteinExistence type="predicted"/>
<name>A0A1B9GR30_9TREE</name>
<dbReference type="STRING" id="1296120.A0A1B9GR30"/>
<keyword evidence="1" id="KW-0472">Membrane</keyword>
<dbReference type="Pfam" id="PF00487">
    <property type="entry name" value="FA_desaturase"/>
    <property type="match status" value="1"/>
</dbReference>
<evidence type="ECO:0000313" key="4">
    <source>
        <dbReference type="Proteomes" id="UP000092666"/>
    </source>
</evidence>
<feature type="transmembrane region" description="Helical" evidence="1">
    <location>
        <begin position="104"/>
        <end position="124"/>
    </location>
</feature>
<reference evidence="3 4" key="1">
    <citation type="submission" date="2013-07" db="EMBL/GenBank/DDBJ databases">
        <title>The Genome Sequence of Cryptococcus heveanensis BCC8398.</title>
        <authorList>
            <consortium name="The Broad Institute Genome Sequencing Platform"/>
            <person name="Cuomo C."/>
            <person name="Litvintseva A."/>
            <person name="Chen Y."/>
            <person name="Heitman J."/>
            <person name="Sun S."/>
            <person name="Springer D."/>
            <person name="Dromer F."/>
            <person name="Young S.K."/>
            <person name="Zeng Q."/>
            <person name="Gargeya S."/>
            <person name="Fitzgerald M."/>
            <person name="Abouelleil A."/>
            <person name="Alvarado L."/>
            <person name="Berlin A.M."/>
            <person name="Chapman S.B."/>
            <person name="Dewar J."/>
            <person name="Goldberg J."/>
            <person name="Griggs A."/>
            <person name="Gujja S."/>
            <person name="Hansen M."/>
            <person name="Howarth C."/>
            <person name="Imamovic A."/>
            <person name="Larimer J."/>
            <person name="McCowan C."/>
            <person name="Murphy C."/>
            <person name="Pearson M."/>
            <person name="Priest M."/>
            <person name="Roberts A."/>
            <person name="Saif S."/>
            <person name="Shea T."/>
            <person name="Sykes S."/>
            <person name="Wortman J."/>
            <person name="Nusbaum C."/>
            <person name="Birren B."/>
        </authorList>
    </citation>
    <scope>NUCLEOTIDE SEQUENCE [LARGE SCALE GENOMIC DNA]</scope>
    <source>
        <strain evidence="3 4">BCC8398</strain>
    </source>
</reference>
<feature type="domain" description="Fatty acid desaturase" evidence="2">
    <location>
        <begin position="108"/>
        <end position="390"/>
    </location>
</feature>
<keyword evidence="1" id="KW-0812">Transmembrane</keyword>
<sequence>MSATLRQRAPSPAAGQVEKDQLIREAEEKEVTEGQKFIVPNFTVKQLLDAIPAHCFHRSALHSSLYVVQDFIALGALAYGAYHIESFLSRFALSPLAFQAAKIALYSAYVFTAGLFGTGVWVIAHEAGHQGYSSSKTINNTVGWILHSALLVPYHSWRISHARHHAATGHLTRDEVFVPKTRKERGVPPMKEEAEITGLNVSEERQSELAEVLEDAPIVVFFNLFVRQLVGWPAYLAVNASGQKHYPTGTNHYTPSSIIFKASHFWQIIWSDIGVVIALAALGYWTAQRGWKEVAVIYFLPYLFVNNWLVLITFLQHTDPGLPHYSSNTWTFPRGALATIDRTFMGPIGAYVLHGICETHVAHHISSKIPHYNAWEATEALKKFLGPHYQRSDENMLIACYKAYRDCLYIEEGQDIAFYRNARGVAQKIAVDENGNISDSGIDMTESK</sequence>
<evidence type="ECO:0000313" key="3">
    <source>
        <dbReference type="EMBL" id="OCF33447.1"/>
    </source>
</evidence>
<gene>
    <name evidence="3" type="ORF">I316_04867</name>
</gene>
<dbReference type="GO" id="GO:0016491">
    <property type="term" value="F:oxidoreductase activity"/>
    <property type="evidence" value="ECO:0007669"/>
    <property type="project" value="InterPro"/>
</dbReference>
<keyword evidence="4" id="KW-1185">Reference proteome</keyword>
<feature type="transmembrane region" description="Helical" evidence="1">
    <location>
        <begin position="265"/>
        <end position="285"/>
    </location>
</feature>
<dbReference type="EMBL" id="KI669505">
    <property type="protein sequence ID" value="OCF33447.1"/>
    <property type="molecule type" value="Genomic_DNA"/>
</dbReference>
<dbReference type="OrthoDB" id="1461976at2759"/>
<dbReference type="GO" id="GO:0006629">
    <property type="term" value="P:lipid metabolic process"/>
    <property type="evidence" value="ECO:0007669"/>
    <property type="project" value="InterPro"/>
</dbReference>
<evidence type="ECO:0000259" key="2">
    <source>
        <dbReference type="Pfam" id="PF00487"/>
    </source>
</evidence>
<dbReference type="PANTHER" id="PTHR32100">
    <property type="entry name" value="OMEGA-6 FATTY ACID DESATURASE, CHLOROPLASTIC"/>
    <property type="match status" value="1"/>
</dbReference>
<reference evidence="4" key="2">
    <citation type="submission" date="2013-12" db="EMBL/GenBank/DDBJ databases">
        <title>Evolution of pathogenesis and genome organization in the Tremellales.</title>
        <authorList>
            <person name="Cuomo C."/>
            <person name="Litvintseva A."/>
            <person name="Heitman J."/>
            <person name="Chen Y."/>
            <person name="Sun S."/>
            <person name="Springer D."/>
            <person name="Dromer F."/>
            <person name="Young S."/>
            <person name="Zeng Q."/>
            <person name="Chapman S."/>
            <person name="Gujja S."/>
            <person name="Saif S."/>
            <person name="Birren B."/>
        </authorList>
    </citation>
    <scope>NUCLEOTIDE SEQUENCE [LARGE SCALE GENOMIC DNA]</scope>
    <source>
        <strain evidence="4">BCC8398</strain>
    </source>
</reference>